<dbReference type="AlphaFoldDB" id="A0AAX4HVA9"/>
<dbReference type="Proteomes" id="UP001324634">
    <property type="component" value="Chromosome"/>
</dbReference>
<dbReference type="PANTHER" id="PTHR37285:SF5">
    <property type="entry name" value="SPORE WALL MATURATION PROTEIN DIT1"/>
    <property type="match status" value="1"/>
</dbReference>
<sequence>MIAQEIKNTNLTQSIVEAMEAVSKLSSNELTFDQFLEVPLMQNMASQMATGRSLKFLLPAFPAKSPSPVKTSGALPDFGEVIALQALNEMCAKITANYKPGAQVVICSDGRVFSDVVNVSDKTIDAYSEGIQSIINEFNLTHLSTFSLEDLYPNLSGPELRNRLLWQFAKSIEEVRHQVIEDRHYQGLFNGMHKFMVEDRMGIPTVKSKNQINKETKSATYELMRRSDAWSALLNHYFKGALRLSIHPYPHTHEKFGVKLVSSSSKWATPWHNVTVKVKDKYELMHLAEAERLGAEKKVFGGKYVFFEA</sequence>
<keyword evidence="2" id="KW-1185">Reference proteome</keyword>
<dbReference type="EMBL" id="CP139487">
    <property type="protein sequence ID" value="WPU67023.1"/>
    <property type="molecule type" value="Genomic_DNA"/>
</dbReference>
<gene>
    <name evidence="1" type="ORF">SOO65_09690</name>
</gene>
<protein>
    <submittedName>
        <fullName evidence="1">L-tyrosine/L-tryptophan isonitrile synthase family protein</fullName>
    </submittedName>
</protein>
<name>A0AAX4HVA9_9BACT</name>
<organism evidence="1 2">
    <name type="scientific">Peredibacter starrii</name>
    <dbReference type="NCBI Taxonomy" id="28202"/>
    <lineage>
        <taxon>Bacteria</taxon>
        <taxon>Pseudomonadati</taxon>
        <taxon>Bdellovibrionota</taxon>
        <taxon>Bacteriovoracia</taxon>
        <taxon>Bacteriovoracales</taxon>
        <taxon>Bacteriovoracaceae</taxon>
        <taxon>Peredibacter</taxon>
    </lineage>
</organism>
<reference evidence="1 2" key="1">
    <citation type="submission" date="2023-11" db="EMBL/GenBank/DDBJ databases">
        <title>Peredibacter starrii A3.12.</title>
        <authorList>
            <person name="Mitchell R.J."/>
        </authorList>
    </citation>
    <scope>NUCLEOTIDE SEQUENCE [LARGE SCALE GENOMIC DNA]</scope>
    <source>
        <strain evidence="1 2">A3.12</strain>
    </source>
</reference>
<dbReference type="Pfam" id="PF05141">
    <property type="entry name" value="DIT1_PvcA"/>
    <property type="match status" value="1"/>
</dbReference>
<evidence type="ECO:0000313" key="1">
    <source>
        <dbReference type="EMBL" id="WPU67023.1"/>
    </source>
</evidence>
<dbReference type="InterPro" id="IPR007817">
    <property type="entry name" value="Isocyanide_synthase_DIT1"/>
</dbReference>
<evidence type="ECO:0000313" key="2">
    <source>
        <dbReference type="Proteomes" id="UP001324634"/>
    </source>
</evidence>
<dbReference type="RefSeq" id="WP_321399804.1">
    <property type="nucleotide sequence ID" value="NZ_CP139487.1"/>
</dbReference>
<proteinExistence type="predicted"/>
<dbReference type="KEGG" id="psti:SOO65_09690"/>
<dbReference type="PANTHER" id="PTHR37285">
    <property type="entry name" value="SPORE WALL MATURATION PROTEIN DIT1"/>
    <property type="match status" value="1"/>
</dbReference>
<accession>A0AAX4HVA9</accession>